<organism evidence="1 2">
    <name type="scientific">Salinicola rhizosphaerae</name>
    <dbReference type="NCBI Taxonomy" id="1443141"/>
    <lineage>
        <taxon>Bacteria</taxon>
        <taxon>Pseudomonadati</taxon>
        <taxon>Pseudomonadota</taxon>
        <taxon>Gammaproteobacteria</taxon>
        <taxon>Oceanospirillales</taxon>
        <taxon>Halomonadaceae</taxon>
        <taxon>Salinicola</taxon>
    </lineage>
</organism>
<proteinExistence type="predicted"/>
<gene>
    <name evidence="1" type="ORF">GCM10009038_26390</name>
</gene>
<name>A0ABQ3E555_9GAMM</name>
<dbReference type="RefSeq" id="WP_189445195.1">
    <property type="nucleotide sequence ID" value="NZ_BMZI01000006.1"/>
</dbReference>
<sequence length="198" mass="22474">MVWKQLEFRPKTTHPTLRKQSIDAAMKAAVSSSYSLLAVEYFDIIAAKDKRLVNITGEEPILLECLAFASSVVCNGVNPESDEYELLLDSRQSIVPSFNQMSLLNTDEIENAILSRFDLYDKASSATDRETYLSSSNARVLTCIAGGEHFSRIKIRYEDSPDLAYCMTSQEFVSHVDGKLKEIFSRIVKREMDEEYDF</sequence>
<evidence type="ECO:0000313" key="2">
    <source>
        <dbReference type="Proteomes" id="UP000646745"/>
    </source>
</evidence>
<comment type="caution">
    <text evidence="1">The sequence shown here is derived from an EMBL/GenBank/DDBJ whole genome shotgun (WGS) entry which is preliminary data.</text>
</comment>
<protein>
    <submittedName>
        <fullName evidence="1">Uncharacterized protein</fullName>
    </submittedName>
</protein>
<accession>A0ABQ3E555</accession>
<keyword evidence="2" id="KW-1185">Reference proteome</keyword>
<dbReference type="Proteomes" id="UP000646745">
    <property type="component" value="Unassembled WGS sequence"/>
</dbReference>
<evidence type="ECO:0000313" key="1">
    <source>
        <dbReference type="EMBL" id="GHB26463.1"/>
    </source>
</evidence>
<dbReference type="EMBL" id="BMZI01000006">
    <property type="protein sequence ID" value="GHB26463.1"/>
    <property type="molecule type" value="Genomic_DNA"/>
</dbReference>
<reference evidence="2" key="1">
    <citation type="journal article" date="2019" name="Int. J. Syst. Evol. Microbiol.">
        <title>The Global Catalogue of Microorganisms (GCM) 10K type strain sequencing project: providing services to taxonomists for standard genome sequencing and annotation.</title>
        <authorList>
            <consortium name="The Broad Institute Genomics Platform"/>
            <consortium name="The Broad Institute Genome Sequencing Center for Infectious Disease"/>
            <person name="Wu L."/>
            <person name="Ma J."/>
        </authorList>
    </citation>
    <scope>NUCLEOTIDE SEQUENCE [LARGE SCALE GENOMIC DNA]</scope>
    <source>
        <strain evidence="2">KCTC 32998</strain>
    </source>
</reference>